<evidence type="ECO:0000256" key="9">
    <source>
        <dbReference type="ARBA" id="ARBA00022741"/>
    </source>
</evidence>
<evidence type="ECO:0000256" key="2">
    <source>
        <dbReference type="ARBA" id="ARBA00006024"/>
    </source>
</evidence>
<feature type="transmembrane region" description="Helical" evidence="19">
    <location>
        <begin position="81"/>
        <end position="99"/>
    </location>
</feature>
<gene>
    <name evidence="21" type="ORF">HHU08_22010</name>
</gene>
<comment type="similarity">
    <text evidence="2 19">Belongs to the cation transport ATPase (P-type) (TC 3.A.3) family. Type IB subfamily.</text>
</comment>
<evidence type="ECO:0000256" key="12">
    <source>
        <dbReference type="ARBA" id="ARBA00022967"/>
    </source>
</evidence>
<dbReference type="EMBL" id="JABBPK010000001">
    <property type="protein sequence ID" value="NMO79607.1"/>
    <property type="molecule type" value="Genomic_DNA"/>
</dbReference>
<evidence type="ECO:0000256" key="15">
    <source>
        <dbReference type="ARBA" id="ARBA00023065"/>
    </source>
</evidence>
<dbReference type="NCBIfam" id="TIGR01494">
    <property type="entry name" value="ATPase_P-type"/>
    <property type="match status" value="1"/>
</dbReference>
<comment type="caution">
    <text evidence="21">The sequence shown here is derived from an EMBL/GenBank/DDBJ whole genome shotgun (WGS) entry which is preliminary data.</text>
</comment>
<dbReference type="NCBIfam" id="TIGR01511">
    <property type="entry name" value="ATPase-IB1_Cu"/>
    <property type="match status" value="1"/>
</dbReference>
<accession>A0A7Y0PNZ9</accession>
<keyword evidence="15" id="KW-0406">Ion transport</keyword>
<evidence type="ECO:0000256" key="4">
    <source>
        <dbReference type="ARBA" id="ARBA00022475"/>
    </source>
</evidence>
<keyword evidence="13 19" id="KW-1133">Transmembrane helix</keyword>
<dbReference type="InterPro" id="IPR051014">
    <property type="entry name" value="Cation_Transport_ATPase_IB"/>
</dbReference>
<keyword evidence="11 19" id="KW-0067">ATP-binding</keyword>
<evidence type="ECO:0000256" key="7">
    <source>
        <dbReference type="ARBA" id="ARBA00022692"/>
    </source>
</evidence>
<dbReference type="PANTHER" id="PTHR48085">
    <property type="entry name" value="CADMIUM/ZINC-TRANSPORTING ATPASE HMA2-RELATED"/>
    <property type="match status" value="1"/>
</dbReference>
<keyword evidence="8 19" id="KW-0479">Metal-binding</keyword>
<dbReference type="InterPro" id="IPR027256">
    <property type="entry name" value="P-typ_ATPase_IB"/>
</dbReference>
<feature type="transmembrane region" description="Helical" evidence="19">
    <location>
        <begin position="252"/>
        <end position="272"/>
    </location>
</feature>
<dbReference type="Pfam" id="PF00702">
    <property type="entry name" value="Hydrolase"/>
    <property type="match status" value="1"/>
</dbReference>
<dbReference type="FunFam" id="2.70.150.10:FF:000020">
    <property type="entry name" value="Copper-exporting P-type ATPase A"/>
    <property type="match status" value="1"/>
</dbReference>
<name>A0A7Y0PNZ9_9BACI</name>
<evidence type="ECO:0000313" key="21">
    <source>
        <dbReference type="EMBL" id="NMO79607.1"/>
    </source>
</evidence>
<dbReference type="GO" id="GO:0006825">
    <property type="term" value="P:copper ion transport"/>
    <property type="evidence" value="ECO:0007669"/>
    <property type="project" value="UniProtKB-KW"/>
</dbReference>
<evidence type="ECO:0000259" key="20">
    <source>
        <dbReference type="Pfam" id="PF00122"/>
    </source>
</evidence>
<dbReference type="SUPFAM" id="SSF56784">
    <property type="entry name" value="HAD-like"/>
    <property type="match status" value="1"/>
</dbReference>
<keyword evidence="12" id="KW-1278">Translocase</keyword>
<dbReference type="SFLD" id="SFLDG00002">
    <property type="entry name" value="C1.7:_P-type_atpase_like"/>
    <property type="match status" value="1"/>
</dbReference>
<evidence type="ECO:0000256" key="6">
    <source>
        <dbReference type="ARBA" id="ARBA00022553"/>
    </source>
</evidence>
<dbReference type="GO" id="GO:0005886">
    <property type="term" value="C:plasma membrane"/>
    <property type="evidence" value="ECO:0007669"/>
    <property type="project" value="UniProtKB-SubCell"/>
</dbReference>
<keyword evidence="6" id="KW-0597">Phosphoprotein</keyword>
<dbReference type="Gene3D" id="3.40.1110.10">
    <property type="entry name" value="Calcium-transporting ATPase, cytoplasmic domain N"/>
    <property type="match status" value="2"/>
</dbReference>
<evidence type="ECO:0000256" key="8">
    <source>
        <dbReference type="ARBA" id="ARBA00022723"/>
    </source>
</evidence>
<dbReference type="PRINTS" id="PR00119">
    <property type="entry name" value="CATATPASE"/>
</dbReference>
<evidence type="ECO:0000256" key="5">
    <source>
        <dbReference type="ARBA" id="ARBA00022539"/>
    </source>
</evidence>
<dbReference type="SFLD" id="SFLDF00027">
    <property type="entry name" value="p-type_atpase"/>
    <property type="match status" value="1"/>
</dbReference>
<keyword evidence="5" id="KW-0104">Cadmium</keyword>
<evidence type="ECO:0000313" key="22">
    <source>
        <dbReference type="Proteomes" id="UP000588491"/>
    </source>
</evidence>
<evidence type="ECO:0000256" key="14">
    <source>
        <dbReference type="ARBA" id="ARBA00023008"/>
    </source>
</evidence>
<dbReference type="PRINTS" id="PR00120">
    <property type="entry name" value="HATPASE"/>
</dbReference>
<protein>
    <recommendedName>
        <fullName evidence="17">Cd(2+)-exporting ATPase</fullName>
        <ecNumber evidence="17">7.2.2.21</ecNumber>
    </recommendedName>
</protein>
<keyword evidence="9 19" id="KW-0547">Nucleotide-binding</keyword>
<dbReference type="Pfam" id="PF00122">
    <property type="entry name" value="E1-E2_ATPase"/>
    <property type="match status" value="1"/>
</dbReference>
<dbReference type="Proteomes" id="UP000588491">
    <property type="component" value="Unassembled WGS sequence"/>
</dbReference>
<evidence type="ECO:0000256" key="16">
    <source>
        <dbReference type="ARBA" id="ARBA00023136"/>
    </source>
</evidence>
<dbReference type="InterPro" id="IPR059000">
    <property type="entry name" value="ATPase_P-type_domA"/>
</dbReference>
<evidence type="ECO:0000256" key="10">
    <source>
        <dbReference type="ARBA" id="ARBA00022796"/>
    </source>
</evidence>
<keyword evidence="7 19" id="KW-0812">Transmembrane</keyword>
<evidence type="ECO:0000256" key="17">
    <source>
        <dbReference type="ARBA" id="ARBA00039103"/>
    </source>
</evidence>
<feature type="transmembrane region" description="Helical" evidence="19">
    <location>
        <begin position="228"/>
        <end position="246"/>
    </location>
</feature>
<keyword evidence="14" id="KW-0186">Copper</keyword>
<dbReference type="SUPFAM" id="SSF81653">
    <property type="entry name" value="Calcium ATPase, transduction domain A"/>
    <property type="match status" value="1"/>
</dbReference>
<dbReference type="CDD" id="cd02079">
    <property type="entry name" value="P-type_ATPase_HM"/>
    <property type="match status" value="1"/>
</dbReference>
<dbReference type="Gene3D" id="2.70.150.10">
    <property type="entry name" value="Calcium-transporting ATPase, cytoplasmic transduction domain A"/>
    <property type="match status" value="1"/>
</dbReference>
<dbReference type="SFLD" id="SFLDS00003">
    <property type="entry name" value="Haloacid_Dehalogenase"/>
    <property type="match status" value="1"/>
</dbReference>
<keyword evidence="4 19" id="KW-1003">Cell membrane</keyword>
<dbReference type="PANTHER" id="PTHR48085:SF5">
    <property type="entry name" value="CADMIUM_ZINC-TRANSPORTING ATPASE HMA4-RELATED"/>
    <property type="match status" value="1"/>
</dbReference>
<organism evidence="21 22">
    <name type="scientific">Niallia alba</name>
    <dbReference type="NCBI Taxonomy" id="2729105"/>
    <lineage>
        <taxon>Bacteria</taxon>
        <taxon>Bacillati</taxon>
        <taxon>Bacillota</taxon>
        <taxon>Bacilli</taxon>
        <taxon>Bacillales</taxon>
        <taxon>Bacillaceae</taxon>
        <taxon>Niallia</taxon>
    </lineage>
</organism>
<feature type="transmembrane region" description="Helical" evidence="19">
    <location>
        <begin position="7"/>
        <end position="26"/>
    </location>
</feature>
<dbReference type="InterPro" id="IPR044492">
    <property type="entry name" value="P_typ_ATPase_HD_dom"/>
</dbReference>
<proteinExistence type="inferred from homology"/>
<dbReference type="RefSeq" id="WP_169189344.1">
    <property type="nucleotide sequence ID" value="NZ_JABBPK010000001.1"/>
</dbReference>
<feature type="transmembrane region" description="Helical" evidence="19">
    <location>
        <begin position="566"/>
        <end position="585"/>
    </location>
</feature>
<evidence type="ECO:0000256" key="13">
    <source>
        <dbReference type="ARBA" id="ARBA00022989"/>
    </source>
</evidence>
<dbReference type="InterPro" id="IPR018303">
    <property type="entry name" value="ATPase_P-typ_P_site"/>
</dbReference>
<dbReference type="NCBIfam" id="TIGR01525">
    <property type="entry name" value="ATPase-IB_hvy"/>
    <property type="match status" value="1"/>
</dbReference>
<feature type="domain" description="P-type ATPase A" evidence="20">
    <location>
        <begin position="111"/>
        <end position="212"/>
    </location>
</feature>
<feature type="transmembrane region" description="Helical" evidence="19">
    <location>
        <begin position="591"/>
        <end position="609"/>
    </location>
</feature>
<sequence length="631" mass="67927">MNKHKNHYMIISGTLILVGMITGMLGKETGKGYFLIVAAVIASIPIARKAFLALRMKAFSIELLVTIAVIAALFIGEYVEASIVAFLFLFGAFLEVRTLEKTRSSLKYLINMTPQKATVIRDKRQVEVSVEEVIKGDRVILRSGGQVPVDGKVITGKALLNEAAITGESIPVTKKTGDTLYSGTMVDSGYLEMLAEKVGDDTTFAKIIELVEEAQESKTKTEKFLDRFAQLYTPGVVLLAIIVYAITRNLHLAITLLVIACPGALVIGAPVSNVAGIGNGARNGVLVKGGEVMEILSKVDILVFDKTGTLTKGKPEVTDIKTFGEISENEILRLAAEAESGSEHHLGKAIVKEAFTRRLVWNQVPNTIEIIKGKGISAKVEGFTVVIGNRSMMLESSIEMTTGVIQYAVARENLGNTAIFVAVNGGIKAVISVADQIREDAVTSLQELRADGIRKVVMLTGDNQATAKIVATQLGIEEYHAELLPEDKVEMIKALQRKGHMVAMAGDGINDAPAIGTANIGVAMGEGGTDVAMETADIVLMADRLSQLSHAYALSKATIRNMKANTYFAVGVAFILLMGVLLDYVHLASGMFIHEASVLIVILHAMRLVRFNKTNRKVPIVSSKESHAKHA</sequence>
<dbReference type="EC" id="7.2.2.21" evidence="17"/>
<keyword evidence="16 19" id="KW-0472">Membrane</keyword>
<dbReference type="GO" id="GO:0046872">
    <property type="term" value="F:metal ion binding"/>
    <property type="evidence" value="ECO:0007669"/>
    <property type="project" value="UniProtKB-KW"/>
</dbReference>
<keyword evidence="3" id="KW-0813">Transport</keyword>
<dbReference type="PROSITE" id="PS00154">
    <property type="entry name" value="ATPASE_E1_E2"/>
    <property type="match status" value="1"/>
</dbReference>
<evidence type="ECO:0000256" key="1">
    <source>
        <dbReference type="ARBA" id="ARBA00004651"/>
    </source>
</evidence>
<dbReference type="GO" id="GO:0005524">
    <property type="term" value="F:ATP binding"/>
    <property type="evidence" value="ECO:0007669"/>
    <property type="project" value="UniProtKB-UniRule"/>
</dbReference>
<comment type="subcellular location">
    <subcellularLocation>
        <location evidence="1">Cell membrane</location>
        <topology evidence="1">Multi-pass membrane protein</topology>
    </subcellularLocation>
</comment>
<feature type="transmembrane region" description="Helical" evidence="19">
    <location>
        <begin position="58"/>
        <end position="75"/>
    </location>
</feature>
<dbReference type="InterPro" id="IPR023299">
    <property type="entry name" value="ATPase_P-typ_cyto_dom_N"/>
</dbReference>
<dbReference type="InterPro" id="IPR023298">
    <property type="entry name" value="ATPase_P-typ_TM_dom_sf"/>
</dbReference>
<dbReference type="AlphaFoldDB" id="A0A7Y0PNZ9"/>
<evidence type="ECO:0000256" key="3">
    <source>
        <dbReference type="ARBA" id="ARBA00022448"/>
    </source>
</evidence>
<dbReference type="GO" id="GO:0008551">
    <property type="term" value="F:P-type cadmium transporter activity"/>
    <property type="evidence" value="ECO:0007669"/>
    <property type="project" value="UniProtKB-EC"/>
</dbReference>
<evidence type="ECO:0000256" key="19">
    <source>
        <dbReference type="RuleBase" id="RU362081"/>
    </source>
</evidence>
<reference evidence="21 22" key="1">
    <citation type="submission" date="2020-04" db="EMBL/GenBank/DDBJ databases">
        <title>Bacillus sp. UniB3 isolated from commercial digestive syrup.</title>
        <authorList>
            <person name="Thorat V."/>
            <person name="Kirdat K."/>
            <person name="Tiwarekar B."/>
            <person name="Yadav A."/>
        </authorList>
    </citation>
    <scope>NUCLEOTIDE SEQUENCE [LARGE SCALE GENOMIC DNA]</scope>
    <source>
        <strain evidence="21 22">UniB3</strain>
    </source>
</reference>
<comment type="catalytic activity">
    <reaction evidence="18">
        <text>Cd(2+)(in) + ATP + H2O = Cd(2+)(out) + ADP + phosphate + H(+)</text>
        <dbReference type="Rhea" id="RHEA:12132"/>
        <dbReference type="ChEBI" id="CHEBI:15377"/>
        <dbReference type="ChEBI" id="CHEBI:15378"/>
        <dbReference type="ChEBI" id="CHEBI:30616"/>
        <dbReference type="ChEBI" id="CHEBI:43474"/>
        <dbReference type="ChEBI" id="CHEBI:48775"/>
        <dbReference type="ChEBI" id="CHEBI:456216"/>
        <dbReference type="EC" id="7.2.2.21"/>
    </reaction>
</comment>
<feature type="transmembrane region" description="Helical" evidence="19">
    <location>
        <begin position="32"/>
        <end position="51"/>
    </location>
</feature>
<dbReference type="InterPro" id="IPR001757">
    <property type="entry name" value="P_typ_ATPase"/>
</dbReference>
<keyword evidence="22" id="KW-1185">Reference proteome</keyword>
<dbReference type="SUPFAM" id="SSF81665">
    <property type="entry name" value="Calcium ATPase, transmembrane domain M"/>
    <property type="match status" value="1"/>
</dbReference>
<evidence type="ECO:0000256" key="18">
    <source>
        <dbReference type="ARBA" id="ARBA00049338"/>
    </source>
</evidence>
<keyword evidence="10" id="KW-0187">Copper transport</keyword>
<evidence type="ECO:0000256" key="11">
    <source>
        <dbReference type="ARBA" id="ARBA00022840"/>
    </source>
</evidence>
<dbReference type="InterPro" id="IPR023214">
    <property type="entry name" value="HAD_sf"/>
</dbReference>
<dbReference type="InterPro" id="IPR008250">
    <property type="entry name" value="ATPase_P-typ_transduc_dom_A_sf"/>
</dbReference>
<dbReference type="InterPro" id="IPR036412">
    <property type="entry name" value="HAD-like_sf"/>
</dbReference>
<dbReference type="Gene3D" id="3.40.50.1000">
    <property type="entry name" value="HAD superfamily/HAD-like"/>
    <property type="match status" value="1"/>
</dbReference>
<dbReference type="GO" id="GO:0016887">
    <property type="term" value="F:ATP hydrolysis activity"/>
    <property type="evidence" value="ECO:0007669"/>
    <property type="project" value="InterPro"/>
</dbReference>